<dbReference type="PANTHER" id="PTHR12790">
    <property type="entry name" value="TRANSCRIPTION INITIATION FACTOR IA RRN3"/>
    <property type="match status" value="1"/>
</dbReference>
<dbReference type="GO" id="GO:0006361">
    <property type="term" value="P:transcription initiation at RNA polymerase I promoter"/>
    <property type="evidence" value="ECO:0007669"/>
    <property type="project" value="InterPro"/>
</dbReference>
<dbReference type="AlphaFoldDB" id="A0A8S0TUC1"/>
<sequence>MWLCFRMKSMLSIPRLKSQLLLMRIEDILEHPLNPLQVCLPSIVEEFLRLAKANRVFAVPETFVDYGLLESERSSAFGGVERVDLFFPFDPCLLRKSDRFIRPNGKILCTGQW</sequence>
<dbReference type="OrthoDB" id="26970at2759"/>
<keyword evidence="2" id="KW-0648">Protein biosynthesis</keyword>
<dbReference type="GO" id="GO:0005634">
    <property type="term" value="C:nucleus"/>
    <property type="evidence" value="ECO:0007669"/>
    <property type="project" value="TreeGrafter"/>
</dbReference>
<keyword evidence="2" id="KW-0396">Initiation factor</keyword>
<dbReference type="GO" id="GO:0001181">
    <property type="term" value="F:RNA polymerase I general transcription initiation factor activity"/>
    <property type="evidence" value="ECO:0007669"/>
    <property type="project" value="InterPro"/>
</dbReference>
<dbReference type="Gramene" id="OE9A083573T1">
    <property type="protein sequence ID" value="OE9A083573C1"/>
    <property type="gene ID" value="OE9A083573"/>
</dbReference>
<dbReference type="InterPro" id="IPR007991">
    <property type="entry name" value="RNA_pol_I_trans_ini_fac_RRN3"/>
</dbReference>
<dbReference type="GO" id="GO:0003743">
    <property type="term" value="F:translation initiation factor activity"/>
    <property type="evidence" value="ECO:0007669"/>
    <property type="project" value="UniProtKB-KW"/>
</dbReference>
<organism evidence="2 3">
    <name type="scientific">Olea europaea subsp. europaea</name>
    <dbReference type="NCBI Taxonomy" id="158383"/>
    <lineage>
        <taxon>Eukaryota</taxon>
        <taxon>Viridiplantae</taxon>
        <taxon>Streptophyta</taxon>
        <taxon>Embryophyta</taxon>
        <taxon>Tracheophyta</taxon>
        <taxon>Spermatophyta</taxon>
        <taxon>Magnoliopsida</taxon>
        <taxon>eudicotyledons</taxon>
        <taxon>Gunneridae</taxon>
        <taxon>Pentapetalae</taxon>
        <taxon>asterids</taxon>
        <taxon>lamiids</taxon>
        <taxon>Lamiales</taxon>
        <taxon>Oleaceae</taxon>
        <taxon>Oleeae</taxon>
        <taxon>Olea</taxon>
    </lineage>
</organism>
<dbReference type="PANTHER" id="PTHR12790:SF0">
    <property type="entry name" value="RNA POLYMERASE I-SPECIFIC TRANSCRIPTION INITIATION FACTOR RRN3-RELATED"/>
    <property type="match status" value="1"/>
</dbReference>
<keyword evidence="3" id="KW-1185">Reference proteome</keyword>
<evidence type="ECO:0000313" key="2">
    <source>
        <dbReference type="EMBL" id="CAA3008356.1"/>
    </source>
</evidence>
<accession>A0A8S0TUC1</accession>
<evidence type="ECO:0000313" key="3">
    <source>
        <dbReference type="Proteomes" id="UP000594638"/>
    </source>
</evidence>
<gene>
    <name evidence="2" type="ORF">OLEA9_A083573</name>
</gene>
<proteinExistence type="inferred from homology"/>
<protein>
    <submittedName>
        <fullName evidence="2">RNA polymerase I-specific transcription initiation factor RRN3-like isoform X1</fullName>
    </submittedName>
</protein>
<comment type="caution">
    <text evidence="2">The sequence shown here is derived from an EMBL/GenBank/DDBJ whole genome shotgun (WGS) entry which is preliminary data.</text>
</comment>
<name>A0A8S0TUC1_OLEEU</name>
<comment type="similarity">
    <text evidence="1">Belongs to the RRN3 family.</text>
</comment>
<dbReference type="Pfam" id="PF05327">
    <property type="entry name" value="RRN3"/>
    <property type="match status" value="1"/>
</dbReference>
<dbReference type="Proteomes" id="UP000594638">
    <property type="component" value="Unassembled WGS sequence"/>
</dbReference>
<dbReference type="EMBL" id="CACTIH010007296">
    <property type="protein sequence ID" value="CAA3008356.1"/>
    <property type="molecule type" value="Genomic_DNA"/>
</dbReference>
<reference evidence="2 3" key="1">
    <citation type="submission" date="2019-12" db="EMBL/GenBank/DDBJ databases">
        <authorList>
            <person name="Alioto T."/>
            <person name="Alioto T."/>
            <person name="Gomez Garrido J."/>
        </authorList>
    </citation>
    <scope>NUCLEOTIDE SEQUENCE [LARGE SCALE GENOMIC DNA]</scope>
</reference>
<dbReference type="GO" id="GO:0001042">
    <property type="term" value="F:RNA polymerase I core binding"/>
    <property type="evidence" value="ECO:0007669"/>
    <property type="project" value="TreeGrafter"/>
</dbReference>
<evidence type="ECO:0000256" key="1">
    <source>
        <dbReference type="ARBA" id="ARBA00010098"/>
    </source>
</evidence>